<dbReference type="PROSITE" id="PS50261">
    <property type="entry name" value="G_PROTEIN_RECEP_F2_4"/>
    <property type="match status" value="1"/>
</dbReference>
<keyword evidence="9" id="KW-1185">Reference proteome</keyword>
<comment type="subcellular location">
    <subcellularLocation>
        <location evidence="1">Membrane</location>
        <topology evidence="1">Multi-pass membrane protein</topology>
    </subcellularLocation>
</comment>
<comment type="caution">
    <text evidence="8">The sequence shown here is derived from an EMBL/GenBank/DDBJ whole genome shotgun (WGS) entry which is preliminary data.</text>
</comment>
<protein>
    <recommendedName>
        <fullName evidence="7">G-protein coupled receptors family 2 profile 2 domain-containing protein</fullName>
    </recommendedName>
</protein>
<evidence type="ECO:0000259" key="7">
    <source>
        <dbReference type="PROSITE" id="PS50261"/>
    </source>
</evidence>
<dbReference type="GO" id="GO:0007166">
    <property type="term" value="P:cell surface receptor signaling pathway"/>
    <property type="evidence" value="ECO:0007669"/>
    <property type="project" value="InterPro"/>
</dbReference>
<feature type="transmembrane region" description="Helical" evidence="5">
    <location>
        <begin position="438"/>
        <end position="458"/>
    </location>
</feature>
<dbReference type="OMA" id="MFMFLES"/>
<sequence length="481" mass="53638">MKRYSLMFRVLVAFTSLFAVLGQQRPINIDGQWSPWSTITTPCMRANVQGQMMPVTCGGGTQRRIRSCTNPRPQGLRPKPCVGTAEEQIPCNVQPCNMQWSPWSGCSAKCGRGNRRRYTLCAAEAEGNLTDCKALGLKNQAFEHIEECNTWVNDRAVCPSPCEGYNCMEFANCVDISDNDDPKVDCVCQLGRIMNDKDDACIVPPPTTPTPRPNPTLPAAVKTATTAVTRTASTLLIIFTGITLFLFASLRIYDDGRVIQMNMEIALILAHIMLLIPPLHDYPDICKVISILLHFFFTACFMFMFLESLHTYSLVAFVVKKSGLFSRGQNFFIGWGVALGVILLSLGFHVGDYGGEYHCWLRMNTGLMMTQIIPIVILVILTFTMIEAAGAAEYRRLPGMDQQQLVSAKIMQRTNLIIMPLVFVSYIVGVIAEYEQNVAMYGTFTIINGVLGGCIFFFHSTGNEQVREKLTKGYNLIFKKE</sequence>
<dbReference type="Gene3D" id="2.20.100.10">
    <property type="entry name" value="Thrombospondin type-1 (TSP1) repeat"/>
    <property type="match status" value="2"/>
</dbReference>
<keyword evidence="3 5" id="KW-1133">Transmembrane helix</keyword>
<accession>A0A553PGX1</accession>
<dbReference type="InterPro" id="IPR000832">
    <property type="entry name" value="GPCR_2_secretin-like"/>
</dbReference>
<evidence type="ECO:0000256" key="3">
    <source>
        <dbReference type="ARBA" id="ARBA00022989"/>
    </source>
</evidence>
<proteinExistence type="predicted"/>
<dbReference type="PANTHER" id="PTHR12011:SF347">
    <property type="entry name" value="FI21270P1-RELATED"/>
    <property type="match status" value="1"/>
</dbReference>
<evidence type="ECO:0000313" key="9">
    <source>
        <dbReference type="Proteomes" id="UP000318571"/>
    </source>
</evidence>
<feature type="signal peptide" evidence="6">
    <location>
        <begin position="1"/>
        <end position="22"/>
    </location>
</feature>
<reference evidence="8 9" key="1">
    <citation type="journal article" date="2018" name="Nat. Ecol. Evol.">
        <title>Genomic signatures of mitonuclear coevolution across populations of Tigriopus californicus.</title>
        <authorList>
            <person name="Barreto F.S."/>
            <person name="Watson E.T."/>
            <person name="Lima T.G."/>
            <person name="Willett C.S."/>
            <person name="Edmands S."/>
            <person name="Li W."/>
            <person name="Burton R.S."/>
        </authorList>
    </citation>
    <scope>NUCLEOTIDE SEQUENCE [LARGE SCALE GENOMIC DNA]</scope>
    <source>
        <strain evidence="8 9">San Diego</strain>
    </source>
</reference>
<feature type="transmembrane region" description="Helical" evidence="5">
    <location>
        <begin position="291"/>
        <end position="319"/>
    </location>
</feature>
<dbReference type="SUPFAM" id="SSF82895">
    <property type="entry name" value="TSP-1 type 1 repeat"/>
    <property type="match status" value="2"/>
</dbReference>
<keyword evidence="6" id="KW-0732">Signal</keyword>
<dbReference type="InterPro" id="IPR036383">
    <property type="entry name" value="TSP1_rpt_sf"/>
</dbReference>
<evidence type="ECO:0000256" key="5">
    <source>
        <dbReference type="SAM" id="Phobius"/>
    </source>
</evidence>
<feature type="domain" description="G-protein coupled receptors family 2 profile 2" evidence="7">
    <location>
        <begin position="222"/>
        <end position="463"/>
    </location>
</feature>
<dbReference type="Proteomes" id="UP000318571">
    <property type="component" value="Chromosome 5"/>
</dbReference>
<dbReference type="Gene3D" id="1.20.1070.10">
    <property type="entry name" value="Rhodopsin 7-helix transmembrane proteins"/>
    <property type="match status" value="1"/>
</dbReference>
<dbReference type="OrthoDB" id="5973910at2759"/>
<feature type="transmembrane region" description="Helical" evidence="5">
    <location>
        <begin position="371"/>
        <end position="392"/>
    </location>
</feature>
<evidence type="ECO:0000256" key="1">
    <source>
        <dbReference type="ARBA" id="ARBA00004141"/>
    </source>
</evidence>
<keyword evidence="2 5" id="KW-0812">Transmembrane</keyword>
<evidence type="ECO:0000256" key="4">
    <source>
        <dbReference type="ARBA" id="ARBA00023136"/>
    </source>
</evidence>
<evidence type="ECO:0000313" key="8">
    <source>
        <dbReference type="EMBL" id="TRY76932.1"/>
    </source>
</evidence>
<dbReference type="Pfam" id="PF00002">
    <property type="entry name" value="7tm_2"/>
    <property type="match status" value="1"/>
</dbReference>
<feature type="chain" id="PRO_5021870851" description="G-protein coupled receptors family 2 profile 2 domain-containing protein" evidence="6">
    <location>
        <begin position="23"/>
        <end position="481"/>
    </location>
</feature>
<dbReference type="STRING" id="6832.A0A553PGX1"/>
<dbReference type="PROSITE" id="PS50092">
    <property type="entry name" value="TSP1"/>
    <property type="match status" value="2"/>
</dbReference>
<gene>
    <name evidence="8" type="ORF">TCAL_10625</name>
</gene>
<dbReference type="EMBL" id="VCGU01000004">
    <property type="protein sequence ID" value="TRY76932.1"/>
    <property type="molecule type" value="Genomic_DNA"/>
</dbReference>
<name>A0A553PGX1_TIGCA</name>
<keyword evidence="4 5" id="KW-0472">Membrane</keyword>
<feature type="transmembrane region" description="Helical" evidence="5">
    <location>
        <begin position="413"/>
        <end position="432"/>
    </location>
</feature>
<evidence type="ECO:0000256" key="2">
    <source>
        <dbReference type="ARBA" id="ARBA00022692"/>
    </source>
</evidence>
<dbReference type="SMART" id="SM00209">
    <property type="entry name" value="TSP1"/>
    <property type="match status" value="2"/>
</dbReference>
<dbReference type="AlphaFoldDB" id="A0A553PGX1"/>
<feature type="transmembrane region" description="Helical" evidence="5">
    <location>
        <begin position="262"/>
        <end position="279"/>
    </location>
</feature>
<feature type="transmembrane region" description="Helical" evidence="5">
    <location>
        <begin position="232"/>
        <end position="250"/>
    </location>
</feature>
<dbReference type="InterPro" id="IPR000884">
    <property type="entry name" value="TSP1_rpt"/>
</dbReference>
<organism evidence="8 9">
    <name type="scientific">Tigriopus californicus</name>
    <name type="common">Marine copepod</name>
    <dbReference type="NCBI Taxonomy" id="6832"/>
    <lineage>
        <taxon>Eukaryota</taxon>
        <taxon>Metazoa</taxon>
        <taxon>Ecdysozoa</taxon>
        <taxon>Arthropoda</taxon>
        <taxon>Crustacea</taxon>
        <taxon>Multicrustacea</taxon>
        <taxon>Hexanauplia</taxon>
        <taxon>Copepoda</taxon>
        <taxon>Harpacticoida</taxon>
        <taxon>Harpacticidae</taxon>
        <taxon>Tigriopus</taxon>
    </lineage>
</organism>
<dbReference type="PANTHER" id="PTHR12011">
    <property type="entry name" value="ADHESION G-PROTEIN COUPLED RECEPTOR"/>
    <property type="match status" value="1"/>
</dbReference>
<dbReference type="GO" id="GO:0005886">
    <property type="term" value="C:plasma membrane"/>
    <property type="evidence" value="ECO:0007669"/>
    <property type="project" value="TreeGrafter"/>
</dbReference>
<dbReference type="Pfam" id="PF00090">
    <property type="entry name" value="TSP_1"/>
    <property type="match status" value="2"/>
</dbReference>
<dbReference type="GO" id="GO:0004930">
    <property type="term" value="F:G protein-coupled receptor activity"/>
    <property type="evidence" value="ECO:0007669"/>
    <property type="project" value="InterPro"/>
</dbReference>
<feature type="transmembrane region" description="Helical" evidence="5">
    <location>
        <begin position="331"/>
        <end position="351"/>
    </location>
</feature>
<evidence type="ECO:0000256" key="6">
    <source>
        <dbReference type="SAM" id="SignalP"/>
    </source>
</evidence>
<dbReference type="InterPro" id="IPR017981">
    <property type="entry name" value="GPCR_2-like_7TM"/>
</dbReference>